<evidence type="ECO:0000313" key="7">
    <source>
        <dbReference type="EnsemblPlants" id="TraesCS6D02G195500.1.cds1"/>
    </source>
</evidence>
<dbReference type="OMA" id="IARYGKF"/>
<evidence type="ECO:0000256" key="3">
    <source>
        <dbReference type="ARBA" id="ARBA00023306"/>
    </source>
</evidence>
<dbReference type="SUPFAM" id="SSF47954">
    <property type="entry name" value="Cyclin-like"/>
    <property type="match status" value="2"/>
</dbReference>
<dbReference type="OrthoDB" id="645822at2759"/>
<dbReference type="Proteomes" id="UP000019116">
    <property type="component" value="Chromosome 6D"/>
</dbReference>
<dbReference type="SMART" id="SM00385">
    <property type="entry name" value="CYCLIN"/>
    <property type="match status" value="2"/>
</dbReference>
<protein>
    <submittedName>
        <fullName evidence="7">Uncharacterized protein</fullName>
    </submittedName>
</protein>
<dbReference type="InterPro" id="IPR048258">
    <property type="entry name" value="Cyclins_cyclin-box"/>
</dbReference>
<dbReference type="PROSITE" id="PS00292">
    <property type="entry name" value="CYCLINS"/>
    <property type="match status" value="1"/>
</dbReference>
<name>A0A3B6QEY1_WHEAT</name>
<organism evidence="7">
    <name type="scientific">Triticum aestivum</name>
    <name type="common">Wheat</name>
    <dbReference type="NCBI Taxonomy" id="4565"/>
    <lineage>
        <taxon>Eukaryota</taxon>
        <taxon>Viridiplantae</taxon>
        <taxon>Streptophyta</taxon>
        <taxon>Embryophyta</taxon>
        <taxon>Tracheophyta</taxon>
        <taxon>Spermatophyta</taxon>
        <taxon>Magnoliopsida</taxon>
        <taxon>Liliopsida</taxon>
        <taxon>Poales</taxon>
        <taxon>Poaceae</taxon>
        <taxon>BOP clade</taxon>
        <taxon>Pooideae</taxon>
        <taxon>Triticodae</taxon>
        <taxon>Triticeae</taxon>
        <taxon>Triticinae</taxon>
        <taxon>Triticum</taxon>
    </lineage>
</organism>
<dbReference type="Gramene" id="TraesWEE_scaffold_063844_01G000100.1">
    <property type="protein sequence ID" value="TraesWEE_scaffold_063844_01G000100.1"/>
    <property type="gene ID" value="TraesWEE_scaffold_063844_01G000100"/>
</dbReference>
<dbReference type="SMR" id="A0A3B6QEY1"/>
<dbReference type="PANTHER" id="PTHR10177">
    <property type="entry name" value="CYCLINS"/>
    <property type="match status" value="1"/>
</dbReference>
<evidence type="ECO:0000313" key="8">
    <source>
        <dbReference type="Proteomes" id="UP000019116"/>
    </source>
</evidence>
<evidence type="ECO:0000256" key="1">
    <source>
        <dbReference type="ARBA" id="ARBA00022618"/>
    </source>
</evidence>
<dbReference type="Gene3D" id="1.10.472.10">
    <property type="entry name" value="Cyclin-like"/>
    <property type="match status" value="2"/>
</dbReference>
<sequence length="359" mass="39462">MMHYAIAMDPYAGAFARPPPPGFFSVGSCARAANRPARRPPPPGSFGIGSCFRPAADVPARRPRPPGFFGACRPRVLPPAPCEVPLPPKFSKPAAPAPAPVSCVAAASTKLQRLCPDYEDDIDHNLRLIEKNAEERPLPDYLKKVQQDRVSEAARASLVGWMDKFVQDHDLADGTLHHAVAYVDRVLSVRALTTDSGYELRLLAAAAIFVAAKYEDRKAVWKLKADQIARYGKFAAGKEVLDMEREMVEVLGYQLGGPTAHTFLGHFMRYAEGEDKTKILPLATRLVDQSLLNYTCLRILPSVVAASAIFLARRTLNPPDVLAWNTELTELTGYNCSDMTACVLNMFFFSRSLIYSPPS</sequence>
<evidence type="ECO:0000259" key="6">
    <source>
        <dbReference type="SMART" id="SM01332"/>
    </source>
</evidence>
<dbReference type="Gramene" id="TraesJAG6D03G03711270.1">
    <property type="protein sequence ID" value="TraesJAG6D03G03711270.1.CDS1"/>
    <property type="gene ID" value="TraesJAG6D03G03711270"/>
</dbReference>
<feature type="domain" description="Cyclin-like" evidence="5">
    <location>
        <begin position="262"/>
        <end position="348"/>
    </location>
</feature>
<dbReference type="InterPro" id="IPR013763">
    <property type="entry name" value="Cyclin-like_dom"/>
</dbReference>
<dbReference type="GO" id="GO:0051301">
    <property type="term" value="P:cell division"/>
    <property type="evidence" value="ECO:0007669"/>
    <property type="project" value="UniProtKB-KW"/>
</dbReference>
<dbReference type="Gramene" id="TraesMAC6D03G03726290.1">
    <property type="protein sequence ID" value="TraesMAC6D03G03726290.1.CDS1"/>
    <property type="gene ID" value="TraesMAC6D03G03726290"/>
</dbReference>
<keyword evidence="8" id="KW-1185">Reference proteome</keyword>
<dbReference type="Gramene" id="TraesSTA6D03G03721530.1">
    <property type="protein sequence ID" value="TraesSTA6D03G03721530.1.CDS1"/>
    <property type="gene ID" value="TraesSTA6D03G03721530"/>
</dbReference>
<dbReference type="InterPro" id="IPR039361">
    <property type="entry name" value="Cyclin"/>
</dbReference>
<evidence type="ECO:0000256" key="4">
    <source>
        <dbReference type="RuleBase" id="RU000383"/>
    </source>
</evidence>
<gene>
    <name evidence="7" type="primary">LOC123144718</name>
</gene>
<dbReference type="GO" id="GO:0000082">
    <property type="term" value="P:G1/S transition of mitotic cell cycle"/>
    <property type="evidence" value="ECO:0000318"/>
    <property type="project" value="GO_Central"/>
</dbReference>
<dbReference type="Gramene" id="TraesCS6D02G195500.1">
    <property type="protein sequence ID" value="TraesCS6D02G195500.1.cds1"/>
    <property type="gene ID" value="TraesCS6D02G195500"/>
</dbReference>
<dbReference type="Gramene" id="TraesLAC6D03G03678950.1">
    <property type="protein sequence ID" value="TraesLAC6D03G03678950.1.CDS1"/>
    <property type="gene ID" value="TraesLAC6D03G03678950"/>
</dbReference>
<dbReference type="GO" id="GO:0005737">
    <property type="term" value="C:cytoplasm"/>
    <property type="evidence" value="ECO:0000318"/>
    <property type="project" value="GO_Central"/>
</dbReference>
<dbReference type="GeneID" id="123144718"/>
<dbReference type="Gramene" id="TraesLDM6D03G03732220.1">
    <property type="protein sequence ID" value="TraesLDM6D03G03732220.1.CDS1"/>
    <property type="gene ID" value="TraesLDM6D03G03732220"/>
</dbReference>
<dbReference type="EnsemblPlants" id="TraesCS6D02G195500.1">
    <property type="protein sequence ID" value="TraesCS6D02G195500.1.cds1"/>
    <property type="gene ID" value="TraesCS6D02G195500"/>
</dbReference>
<dbReference type="InterPro" id="IPR006671">
    <property type="entry name" value="Cyclin_N"/>
</dbReference>
<dbReference type="InterPro" id="IPR036915">
    <property type="entry name" value="Cyclin-like_sf"/>
</dbReference>
<dbReference type="Gramene" id="TraesNOR6D03G03768930.1">
    <property type="protein sequence ID" value="TraesNOR6D03G03768930.1.CDS1"/>
    <property type="gene ID" value="TraesNOR6D03G03768930"/>
</dbReference>
<dbReference type="Gramene" id="TraesARI6D03G03692550.1">
    <property type="protein sequence ID" value="TraesARI6D03G03692550.1.CDS1"/>
    <property type="gene ID" value="TraesARI6D03G03692550"/>
</dbReference>
<dbReference type="GO" id="GO:0005634">
    <property type="term" value="C:nucleus"/>
    <property type="evidence" value="ECO:0000318"/>
    <property type="project" value="GO_Central"/>
</dbReference>
<dbReference type="Gramene" id="TraesCAD_scaffold_061287_01G000300.1">
    <property type="protein sequence ID" value="TraesCAD_scaffold_061287_01G000300.1"/>
    <property type="gene ID" value="TraesCAD_scaffold_061287_01G000300"/>
</dbReference>
<feature type="domain" description="Cyclin-like" evidence="5">
    <location>
        <begin position="160"/>
        <end position="249"/>
    </location>
</feature>
<dbReference type="Gramene" id="TraesSYM6D03G03675660.1">
    <property type="protein sequence ID" value="TraesSYM6D03G03675660.1.CDS1"/>
    <property type="gene ID" value="TraesSYM6D03G03675660"/>
</dbReference>
<comment type="similarity">
    <text evidence="4">Belongs to the cyclin family.</text>
</comment>
<accession>A0A3B6QEY1</accession>
<dbReference type="Gramene" id="TraesKAR6D01G0211780.1">
    <property type="protein sequence ID" value="cds.TraesKAR6D01G0211780.1"/>
    <property type="gene ID" value="TraesKAR6D01G0211780"/>
</dbReference>
<dbReference type="InterPro" id="IPR004367">
    <property type="entry name" value="Cyclin_C-dom"/>
</dbReference>
<dbReference type="Gramene" id="TraesJUL6D03G03761230.1">
    <property type="protein sequence ID" value="TraesJUL6D03G03761230.1.CDS1"/>
    <property type="gene ID" value="TraesJUL6D03G03761230"/>
</dbReference>
<dbReference type="AlphaFoldDB" id="A0A3B6QEY1"/>
<dbReference type="Gramene" id="TraesROB_scaffold_037449_01G000100.1">
    <property type="protein sequence ID" value="TraesROB_scaffold_037449_01G000100.1"/>
    <property type="gene ID" value="TraesROB_scaffold_037449_01G000100"/>
</dbReference>
<dbReference type="Gramene" id="TraesCS6D03G0484600.1">
    <property type="protein sequence ID" value="TraesCS6D03G0484600.1.CDS1"/>
    <property type="gene ID" value="TraesCS6D03G0484600"/>
</dbReference>
<dbReference type="STRING" id="4565.A0A3B6QEY1"/>
<dbReference type="GO" id="GO:0000307">
    <property type="term" value="C:cyclin-dependent protein kinase holoenzyme complex"/>
    <property type="evidence" value="ECO:0000318"/>
    <property type="project" value="GO_Central"/>
</dbReference>
<reference evidence="7" key="2">
    <citation type="submission" date="2018-10" db="UniProtKB">
        <authorList>
            <consortium name="EnsemblPlants"/>
        </authorList>
    </citation>
    <scope>IDENTIFICATION</scope>
</reference>
<dbReference type="Gramene" id="TraesCLE_scaffold_026691_01G000100.1">
    <property type="protein sequence ID" value="TraesCLE_scaffold_026691_01G000100.1"/>
    <property type="gene ID" value="TraesCLE_scaffold_026691_01G000100"/>
</dbReference>
<evidence type="ECO:0000256" key="2">
    <source>
        <dbReference type="ARBA" id="ARBA00023127"/>
    </source>
</evidence>
<dbReference type="RefSeq" id="XP_044419872.1">
    <property type="nucleotide sequence ID" value="XM_044563937.1"/>
</dbReference>
<keyword evidence="1" id="KW-0132">Cell division</keyword>
<proteinExistence type="inferred from homology"/>
<keyword evidence="2 4" id="KW-0195">Cyclin</keyword>
<dbReference type="SMART" id="SM01332">
    <property type="entry name" value="Cyclin_C"/>
    <property type="match status" value="1"/>
</dbReference>
<dbReference type="Pfam" id="PF00134">
    <property type="entry name" value="Cyclin_N"/>
    <property type="match status" value="1"/>
</dbReference>
<evidence type="ECO:0000259" key="5">
    <source>
        <dbReference type="SMART" id="SM00385"/>
    </source>
</evidence>
<keyword evidence="3" id="KW-0131">Cell cycle</keyword>
<reference evidence="7" key="1">
    <citation type="submission" date="2018-08" db="EMBL/GenBank/DDBJ databases">
        <authorList>
            <person name="Rossello M."/>
        </authorList>
    </citation>
    <scope>NUCLEOTIDE SEQUENCE [LARGE SCALE GENOMIC DNA]</scope>
    <source>
        <strain evidence="7">cv. Chinese Spring</strain>
    </source>
</reference>
<feature type="domain" description="Cyclin C-terminal" evidence="6">
    <location>
        <begin position="258"/>
        <end position="358"/>
    </location>
</feature>
<dbReference type="Pfam" id="PF02984">
    <property type="entry name" value="Cyclin_C"/>
    <property type="match status" value="1"/>
</dbReference>
<dbReference type="GO" id="GO:0016538">
    <property type="term" value="F:cyclin-dependent protein serine/threonine kinase regulator activity"/>
    <property type="evidence" value="ECO:0000318"/>
    <property type="project" value="GO_Central"/>
</dbReference>
<dbReference type="Gramene" id="TraesPARA_EIv1.0_2166920.1">
    <property type="protein sequence ID" value="TraesPARA_EIv1.0_2166920.1.CDS1"/>
    <property type="gene ID" value="TraesPARA_EIv1.0_2166920"/>
</dbReference>